<dbReference type="EC" id="2.7.11.1" evidence="1"/>
<dbReference type="SUPFAM" id="SSF50998">
    <property type="entry name" value="Quinoprotein alcohol dehydrogenase-like"/>
    <property type="match status" value="2"/>
</dbReference>
<dbReference type="EMBL" id="VCQU01000011">
    <property type="protein sequence ID" value="NMN98594.1"/>
    <property type="molecule type" value="Genomic_DNA"/>
</dbReference>
<keyword evidence="3" id="KW-0808">Transferase</keyword>
<dbReference type="PROSITE" id="PS50011">
    <property type="entry name" value="PROTEIN_KINASE_DOM"/>
    <property type="match status" value="1"/>
</dbReference>
<dbReference type="AlphaFoldDB" id="A0A848KNT0"/>
<feature type="region of interest" description="Disordered" evidence="7">
    <location>
        <begin position="266"/>
        <end position="337"/>
    </location>
</feature>
<organism evidence="9 10">
    <name type="scientific">Antrihabitans stalactiti</name>
    <dbReference type="NCBI Taxonomy" id="2584121"/>
    <lineage>
        <taxon>Bacteria</taxon>
        <taxon>Bacillati</taxon>
        <taxon>Actinomycetota</taxon>
        <taxon>Actinomycetes</taxon>
        <taxon>Mycobacteriales</taxon>
        <taxon>Nocardiaceae</taxon>
        <taxon>Antrihabitans</taxon>
    </lineage>
</organism>
<dbReference type="Gene3D" id="1.10.510.10">
    <property type="entry name" value="Transferase(Phosphotransferase) domain 1"/>
    <property type="match status" value="1"/>
</dbReference>
<keyword evidence="4" id="KW-0547">Nucleotide-binding</keyword>
<accession>A0A848KNT0</accession>
<evidence type="ECO:0000256" key="6">
    <source>
        <dbReference type="ARBA" id="ARBA00022840"/>
    </source>
</evidence>
<feature type="domain" description="Protein kinase" evidence="8">
    <location>
        <begin position="1"/>
        <end position="257"/>
    </location>
</feature>
<dbReference type="InterPro" id="IPR008271">
    <property type="entry name" value="Ser/Thr_kinase_AS"/>
</dbReference>
<feature type="compositionally biased region" description="Low complexity" evidence="7">
    <location>
        <begin position="307"/>
        <end position="319"/>
    </location>
</feature>
<dbReference type="InterPro" id="IPR015943">
    <property type="entry name" value="WD40/YVTN_repeat-like_dom_sf"/>
</dbReference>
<gene>
    <name evidence="9" type="ORF">FGL95_26520</name>
</gene>
<dbReference type="PANTHER" id="PTHR34512">
    <property type="entry name" value="CELL SURFACE PROTEIN"/>
    <property type="match status" value="1"/>
</dbReference>
<proteinExistence type="predicted"/>
<dbReference type="SMART" id="SM00220">
    <property type="entry name" value="S_TKc"/>
    <property type="match status" value="1"/>
</dbReference>
<dbReference type="GO" id="GO:0004674">
    <property type="term" value="F:protein serine/threonine kinase activity"/>
    <property type="evidence" value="ECO:0007669"/>
    <property type="project" value="UniProtKB-KW"/>
</dbReference>
<evidence type="ECO:0000256" key="7">
    <source>
        <dbReference type="SAM" id="MobiDB-lite"/>
    </source>
</evidence>
<dbReference type="InterPro" id="IPR002372">
    <property type="entry name" value="PQQ_rpt_dom"/>
</dbReference>
<reference evidence="9 10" key="2">
    <citation type="submission" date="2020-06" db="EMBL/GenBank/DDBJ databases">
        <title>Antribacter stalactiti gen. nov., sp. nov., a new member of the family Nacardiaceae isolated from a cave.</title>
        <authorList>
            <person name="Kim I.S."/>
        </authorList>
    </citation>
    <scope>NUCLEOTIDE SEQUENCE [LARGE SCALE GENOMIC DNA]</scope>
    <source>
        <strain evidence="9 10">YC2-7</strain>
    </source>
</reference>
<keyword evidence="5" id="KW-0418">Kinase</keyword>
<dbReference type="GO" id="GO:0005524">
    <property type="term" value="F:ATP binding"/>
    <property type="evidence" value="ECO:0007669"/>
    <property type="project" value="UniProtKB-KW"/>
</dbReference>
<dbReference type="Pfam" id="PF13360">
    <property type="entry name" value="PQQ_2"/>
    <property type="match status" value="2"/>
</dbReference>
<keyword evidence="10" id="KW-1185">Reference proteome</keyword>
<protein>
    <recommendedName>
        <fullName evidence="1">non-specific serine/threonine protein kinase</fullName>
        <ecNumber evidence="1">2.7.11.1</ecNumber>
    </recommendedName>
</protein>
<dbReference type="SMART" id="SM00564">
    <property type="entry name" value="PQQ"/>
    <property type="match status" value="8"/>
</dbReference>
<evidence type="ECO:0000313" key="10">
    <source>
        <dbReference type="Proteomes" id="UP000535543"/>
    </source>
</evidence>
<evidence type="ECO:0000259" key="8">
    <source>
        <dbReference type="PROSITE" id="PS50011"/>
    </source>
</evidence>
<reference evidence="9 10" key="1">
    <citation type="submission" date="2019-05" db="EMBL/GenBank/DDBJ databases">
        <authorList>
            <person name="Lee S.D."/>
        </authorList>
    </citation>
    <scope>NUCLEOTIDE SEQUENCE [LARGE SCALE GENOMIC DNA]</scope>
    <source>
        <strain evidence="9 10">YC2-7</strain>
    </source>
</reference>
<dbReference type="InterPro" id="IPR011009">
    <property type="entry name" value="Kinase-like_dom_sf"/>
</dbReference>
<dbReference type="SUPFAM" id="SSF56112">
    <property type="entry name" value="Protein kinase-like (PK-like)"/>
    <property type="match status" value="1"/>
</dbReference>
<evidence type="ECO:0000256" key="1">
    <source>
        <dbReference type="ARBA" id="ARBA00012513"/>
    </source>
</evidence>
<dbReference type="InterPro" id="IPR011047">
    <property type="entry name" value="Quinoprotein_ADH-like_sf"/>
</dbReference>
<dbReference type="FunFam" id="1.10.510.10:FF:000021">
    <property type="entry name" value="Serine/threonine protein kinase"/>
    <property type="match status" value="1"/>
</dbReference>
<dbReference type="Proteomes" id="UP000535543">
    <property type="component" value="Unassembled WGS sequence"/>
</dbReference>
<dbReference type="PANTHER" id="PTHR34512:SF30">
    <property type="entry name" value="OUTER MEMBRANE PROTEIN ASSEMBLY FACTOR BAMB"/>
    <property type="match status" value="1"/>
</dbReference>
<dbReference type="Gene3D" id="3.30.200.20">
    <property type="entry name" value="Phosphorylase Kinase, domain 1"/>
    <property type="match status" value="1"/>
</dbReference>
<dbReference type="Pfam" id="PF00069">
    <property type="entry name" value="Pkinase"/>
    <property type="match status" value="1"/>
</dbReference>
<evidence type="ECO:0000256" key="5">
    <source>
        <dbReference type="ARBA" id="ARBA00022777"/>
    </source>
</evidence>
<sequence>MGRVHRAWDLTLSRPVAVKVLRTELLDTDTSGNSIERFRREARIVAGFDHPGIVHVYDMGQVELDEQTTHFLVMQLVNGRTLLKSHRHTALPPDRLIEVIGDVLAALHHAHERGVVHRDVKPSNVMLTDSGAVKVMDFGIAHLKGAEHTLSLTGTGNIVGTVAYLAPEQAQDSRKVDARSDVYSVGCMLYHLLTDQLPFPGSTPWEILAGHIEHRLQPPSAVAPWLGPHFDAVLERALAVDPVERYPSAAAMRDDLFDLRLQLPDIDALHPPEPDEDSTEPDIAGTSDAPASAGTSTRQIPPPTPLAAPVEPVAPVEEAAPAEESEAPPQPPRRPSRRAVLAGLGGAAVLVAGGSAAFVMASSDPADVVKPHGNPGAVWWKSHAGSMIILSTPTVADGRVYIAGYDTNVYALDARTGVTRWKAPTGDRVRPSPAVIDGLVAVAGWDGSVYAFDSKTGSQRWKTPTGDQGASFPVSPAVADGAVYVSTTDWYVLALDGASGALRWRTQTRGAANSAAAVAGGVVYLGTDGYVYALDAATGTVRWKTAGGGPVWSSPAVSNGVVYLGNEDFSVYALAADTGEIRWKTATADRVYSSPVVVDGLVVVGSYDKNVYGLDAASGEVRWKTPTGDRVYSSPTAADNAVYVGSWDGFLYAIEAQTGKLRWKTPLGGPVWSSPTVADKVVYVGSADGMIYAVDA</sequence>
<evidence type="ECO:0000313" key="9">
    <source>
        <dbReference type="EMBL" id="NMN98594.1"/>
    </source>
</evidence>
<evidence type="ECO:0000256" key="3">
    <source>
        <dbReference type="ARBA" id="ARBA00022679"/>
    </source>
</evidence>
<dbReference type="InterPro" id="IPR000719">
    <property type="entry name" value="Prot_kinase_dom"/>
</dbReference>
<name>A0A848KNT0_9NOCA</name>
<keyword evidence="6" id="KW-0067">ATP-binding</keyword>
<evidence type="ECO:0000256" key="4">
    <source>
        <dbReference type="ARBA" id="ARBA00022741"/>
    </source>
</evidence>
<dbReference type="Gene3D" id="2.130.10.10">
    <property type="entry name" value="YVTN repeat-like/Quinoprotein amine dehydrogenase"/>
    <property type="match status" value="3"/>
</dbReference>
<keyword evidence="2" id="KW-0723">Serine/threonine-protein kinase</keyword>
<dbReference type="CDD" id="cd14014">
    <property type="entry name" value="STKc_PknB_like"/>
    <property type="match status" value="1"/>
</dbReference>
<dbReference type="InterPro" id="IPR018391">
    <property type="entry name" value="PQQ_b-propeller_rpt"/>
</dbReference>
<evidence type="ECO:0000256" key="2">
    <source>
        <dbReference type="ARBA" id="ARBA00022527"/>
    </source>
</evidence>
<dbReference type="PROSITE" id="PS00108">
    <property type="entry name" value="PROTEIN_KINASE_ST"/>
    <property type="match status" value="1"/>
</dbReference>
<comment type="caution">
    <text evidence="9">The sequence shown here is derived from an EMBL/GenBank/DDBJ whole genome shotgun (WGS) entry which is preliminary data.</text>
</comment>